<reference evidence="1" key="1">
    <citation type="submission" date="2019-11" db="UniProtKB">
        <authorList>
            <consortium name="WormBaseParasite"/>
        </authorList>
    </citation>
    <scope>IDENTIFICATION</scope>
</reference>
<proteinExistence type="predicted"/>
<protein>
    <submittedName>
        <fullName evidence="1">Uncharacterized protein</fullName>
    </submittedName>
</protein>
<dbReference type="WBParaSite" id="MCU_014894-RA">
    <property type="protein sequence ID" value="MCU_014894-RA"/>
    <property type="gene ID" value="MCU_014894"/>
</dbReference>
<evidence type="ECO:0000313" key="1">
    <source>
        <dbReference type="WBParaSite" id="MCU_014894-RA"/>
    </source>
</evidence>
<name>A0A5K3G8C2_MESCO</name>
<accession>A0A5K3G8C2</accession>
<dbReference type="AlphaFoldDB" id="A0A5K3G8C2"/>
<organism evidence="1">
    <name type="scientific">Mesocestoides corti</name>
    <name type="common">Flatworm</name>
    <dbReference type="NCBI Taxonomy" id="53468"/>
    <lineage>
        <taxon>Eukaryota</taxon>
        <taxon>Metazoa</taxon>
        <taxon>Spiralia</taxon>
        <taxon>Lophotrochozoa</taxon>
        <taxon>Platyhelminthes</taxon>
        <taxon>Cestoda</taxon>
        <taxon>Eucestoda</taxon>
        <taxon>Cyclophyllidea</taxon>
        <taxon>Mesocestoididae</taxon>
        <taxon>Mesocestoides</taxon>
    </lineage>
</organism>
<sequence length="79" mass="9326">MRRPGIEPGPPAWQASILPLNHRRVPCRTHSTHKTAFHRTSPPTSHNFIGYSHCCRRSYWRVFLPITPLMHRLQYLHNC</sequence>